<evidence type="ECO:0000313" key="1">
    <source>
        <dbReference type="EMBL" id="GBM94442.1"/>
    </source>
</evidence>
<organism evidence="1 2">
    <name type="scientific">Araneus ventricosus</name>
    <name type="common">Orbweaver spider</name>
    <name type="synonym">Epeira ventricosa</name>
    <dbReference type="NCBI Taxonomy" id="182803"/>
    <lineage>
        <taxon>Eukaryota</taxon>
        <taxon>Metazoa</taxon>
        <taxon>Ecdysozoa</taxon>
        <taxon>Arthropoda</taxon>
        <taxon>Chelicerata</taxon>
        <taxon>Arachnida</taxon>
        <taxon>Araneae</taxon>
        <taxon>Araneomorphae</taxon>
        <taxon>Entelegynae</taxon>
        <taxon>Araneoidea</taxon>
        <taxon>Araneidae</taxon>
        <taxon>Araneus</taxon>
    </lineage>
</organism>
<dbReference type="EMBL" id="BGPR01003970">
    <property type="protein sequence ID" value="GBM94442.1"/>
    <property type="molecule type" value="Genomic_DNA"/>
</dbReference>
<accession>A0A4Y2JYX5</accession>
<dbReference type="AlphaFoldDB" id="A0A4Y2JYX5"/>
<protein>
    <submittedName>
        <fullName evidence="1">Uncharacterized protein</fullName>
    </submittedName>
</protein>
<proteinExistence type="predicted"/>
<dbReference type="Proteomes" id="UP000499080">
    <property type="component" value="Unassembled WGS sequence"/>
</dbReference>
<dbReference type="OrthoDB" id="8300378at2759"/>
<name>A0A4Y2JYX5_ARAVE</name>
<gene>
    <name evidence="1" type="ORF">AVEN_144284_1</name>
</gene>
<comment type="caution">
    <text evidence="1">The sequence shown here is derived from an EMBL/GenBank/DDBJ whole genome shotgun (WGS) entry which is preliminary data.</text>
</comment>
<reference evidence="1 2" key="1">
    <citation type="journal article" date="2019" name="Sci. Rep.">
        <title>Orb-weaving spider Araneus ventricosus genome elucidates the spidroin gene catalogue.</title>
        <authorList>
            <person name="Kono N."/>
            <person name="Nakamura H."/>
            <person name="Ohtoshi R."/>
            <person name="Moran D.A.P."/>
            <person name="Shinohara A."/>
            <person name="Yoshida Y."/>
            <person name="Fujiwara M."/>
            <person name="Mori M."/>
            <person name="Tomita M."/>
            <person name="Arakawa K."/>
        </authorList>
    </citation>
    <scope>NUCLEOTIDE SEQUENCE [LARGE SCALE GENOMIC DNA]</scope>
</reference>
<evidence type="ECO:0000313" key="2">
    <source>
        <dbReference type="Proteomes" id="UP000499080"/>
    </source>
</evidence>
<keyword evidence="2" id="KW-1185">Reference proteome</keyword>
<sequence>MYGCPFECLALSLANAIFKGNCYLLNWDGKSFGTIGMLEIKTLSPLTVLVITVALMTIRPKCVIRNRVPLRSLGTSRLRMNSTGTSTFNLVASEGASDSTKKLKNFQGYDVTFYCPLAYLQIDIL</sequence>